<sequence>MEIANYAQTEVRGQSFVTFDVAMQGHVISTIDAPILSGRILWSHAAIHGYRDFDPRERTELEAEVGRRLSGDIAAEDGERSGHPRRRH</sequence>
<dbReference type="AlphaFoldDB" id="A0A7C1P7W3"/>
<name>A0A7C1P7W3_9HYPH</name>
<evidence type="ECO:0000256" key="1">
    <source>
        <dbReference type="SAM" id="MobiDB-lite"/>
    </source>
</evidence>
<feature type="region of interest" description="Disordered" evidence="1">
    <location>
        <begin position="62"/>
        <end position="88"/>
    </location>
</feature>
<gene>
    <name evidence="2" type="ORF">ENP70_07090</name>
</gene>
<protein>
    <submittedName>
        <fullName evidence="2">Uncharacterized protein</fullName>
    </submittedName>
</protein>
<organism evidence="2">
    <name type="scientific">Agrobacterium albertimagni</name>
    <dbReference type="NCBI Taxonomy" id="147266"/>
    <lineage>
        <taxon>Bacteria</taxon>
        <taxon>Pseudomonadati</taxon>
        <taxon>Pseudomonadota</taxon>
        <taxon>Alphaproteobacteria</taxon>
        <taxon>Hyphomicrobiales</taxon>
        <taxon>Rhizobiaceae</taxon>
        <taxon>Rhizobium/Agrobacterium group</taxon>
        <taxon>Agrobacterium</taxon>
    </lineage>
</organism>
<evidence type="ECO:0000313" key="2">
    <source>
        <dbReference type="EMBL" id="HEB43452.1"/>
    </source>
</evidence>
<accession>A0A7C1P7W3</accession>
<reference evidence="2" key="1">
    <citation type="journal article" date="2020" name="mSystems">
        <title>Genome- and Community-Level Interaction Insights into Carbon Utilization and Element Cycling Functions of Hydrothermarchaeota in Hydrothermal Sediment.</title>
        <authorList>
            <person name="Zhou Z."/>
            <person name="Liu Y."/>
            <person name="Xu W."/>
            <person name="Pan J."/>
            <person name="Luo Z.H."/>
            <person name="Li M."/>
        </authorList>
    </citation>
    <scope>NUCLEOTIDE SEQUENCE [LARGE SCALE GENOMIC DNA]</scope>
    <source>
        <strain evidence="2">SpSt-243</strain>
    </source>
</reference>
<dbReference type="EMBL" id="DSKI01000367">
    <property type="protein sequence ID" value="HEB43452.1"/>
    <property type="molecule type" value="Genomic_DNA"/>
</dbReference>
<comment type="caution">
    <text evidence="2">The sequence shown here is derived from an EMBL/GenBank/DDBJ whole genome shotgun (WGS) entry which is preliminary data.</text>
</comment>
<proteinExistence type="predicted"/>